<dbReference type="RefSeq" id="WP_119118331.1">
    <property type="nucleotide sequence ID" value="NZ_QWVS01000038.1"/>
</dbReference>
<gene>
    <name evidence="1" type="ORF">D1953_16860</name>
</gene>
<accession>A0A398B5G3</accession>
<evidence type="ECO:0000313" key="1">
    <source>
        <dbReference type="EMBL" id="RID83006.1"/>
    </source>
</evidence>
<evidence type="ECO:0000313" key="2">
    <source>
        <dbReference type="Proteomes" id="UP000266016"/>
    </source>
</evidence>
<dbReference type="EMBL" id="QWVS01000038">
    <property type="protein sequence ID" value="RID83006.1"/>
    <property type="molecule type" value="Genomic_DNA"/>
</dbReference>
<proteinExistence type="predicted"/>
<keyword evidence="2" id="KW-1185">Reference proteome</keyword>
<name>A0A398B5G3_9BACI</name>
<dbReference type="Proteomes" id="UP000266016">
    <property type="component" value="Unassembled WGS sequence"/>
</dbReference>
<dbReference type="AlphaFoldDB" id="A0A398B5G3"/>
<sequence length="64" mass="7394">MTKWVWQKENSQPIIYVVNAFIKAGVEDNQIIAVTRTMKDTFGLSSEDETEEVVKQYLVLQKCV</sequence>
<organism evidence="1 2">
    <name type="scientific">Peribacillus asahii</name>
    <dbReference type="NCBI Taxonomy" id="228899"/>
    <lineage>
        <taxon>Bacteria</taxon>
        <taxon>Bacillati</taxon>
        <taxon>Bacillota</taxon>
        <taxon>Bacilli</taxon>
        <taxon>Bacillales</taxon>
        <taxon>Bacillaceae</taxon>
        <taxon>Peribacillus</taxon>
    </lineage>
</organism>
<reference evidence="1 2" key="1">
    <citation type="submission" date="2018-08" db="EMBL/GenBank/DDBJ databases">
        <title>Bacillus jemisoniae sp. nov., Bacillus chryseoplanitiae sp. nov., Bacillus resnikiae sp. nov., and Bacillus frankliniae sp. nov., isolated from Viking spacecraft and associated surfaces.</title>
        <authorList>
            <person name="Seuylemezian A."/>
            <person name="Vaishampayan P."/>
        </authorList>
    </citation>
    <scope>NUCLEOTIDE SEQUENCE [LARGE SCALE GENOMIC DNA]</scope>
    <source>
        <strain evidence="1 2">MA001</strain>
    </source>
</reference>
<comment type="caution">
    <text evidence="1">The sequence shown here is derived from an EMBL/GenBank/DDBJ whole genome shotgun (WGS) entry which is preliminary data.</text>
</comment>
<protein>
    <submittedName>
        <fullName evidence="1">Uncharacterized protein</fullName>
    </submittedName>
</protein>